<organism evidence="1 2">
    <name type="scientific">Puccinia striiformis f. sp. tritici</name>
    <dbReference type="NCBI Taxonomy" id="168172"/>
    <lineage>
        <taxon>Eukaryota</taxon>
        <taxon>Fungi</taxon>
        <taxon>Dikarya</taxon>
        <taxon>Basidiomycota</taxon>
        <taxon>Pucciniomycotina</taxon>
        <taxon>Pucciniomycetes</taxon>
        <taxon>Pucciniales</taxon>
        <taxon>Pucciniaceae</taxon>
        <taxon>Puccinia</taxon>
    </lineage>
</organism>
<evidence type="ECO:0000313" key="2">
    <source>
        <dbReference type="Proteomes" id="UP001060170"/>
    </source>
</evidence>
<proteinExistence type="predicted"/>
<comment type="caution">
    <text evidence="1">The sequence shown here is derived from an EMBL/GenBank/DDBJ whole genome shotgun (WGS) entry which is preliminary data.</text>
</comment>
<protein>
    <submittedName>
        <fullName evidence="1">Uncharacterized protein</fullName>
    </submittedName>
</protein>
<dbReference type="EMBL" id="CM045881">
    <property type="protein sequence ID" value="KAI7936863.1"/>
    <property type="molecule type" value="Genomic_DNA"/>
</dbReference>
<dbReference type="Proteomes" id="UP001060170">
    <property type="component" value="Chromosome 17"/>
</dbReference>
<gene>
    <name evidence="1" type="ORF">MJO28_015762</name>
</gene>
<accession>A0ACC0DPY9</accession>
<reference evidence="2" key="2">
    <citation type="journal article" date="2018" name="Mol. Plant Microbe Interact.">
        <title>Genome sequence resources for the wheat stripe rust pathogen (Puccinia striiformis f. sp. tritici) and the barley stripe rust pathogen (Puccinia striiformis f. sp. hordei).</title>
        <authorList>
            <person name="Xia C."/>
            <person name="Wang M."/>
            <person name="Yin C."/>
            <person name="Cornejo O.E."/>
            <person name="Hulbert S.H."/>
            <person name="Chen X."/>
        </authorList>
    </citation>
    <scope>NUCLEOTIDE SEQUENCE [LARGE SCALE GENOMIC DNA]</scope>
    <source>
        <strain evidence="2">93-210</strain>
    </source>
</reference>
<reference evidence="1 2" key="3">
    <citation type="journal article" date="2022" name="Microbiol. Spectr.">
        <title>Folding features and dynamics of 3D genome architecture in plant fungal pathogens.</title>
        <authorList>
            <person name="Xia C."/>
        </authorList>
    </citation>
    <scope>NUCLEOTIDE SEQUENCE [LARGE SCALE GENOMIC DNA]</scope>
    <source>
        <strain evidence="1 2">93-210</strain>
    </source>
</reference>
<evidence type="ECO:0000313" key="1">
    <source>
        <dbReference type="EMBL" id="KAI7936863.1"/>
    </source>
</evidence>
<reference evidence="2" key="1">
    <citation type="journal article" date="2018" name="BMC Genomics">
        <title>Genomic insights into host adaptation between the wheat stripe rust pathogen (Puccinia striiformis f. sp. tritici) and the barley stripe rust pathogen (Puccinia striiformis f. sp. hordei).</title>
        <authorList>
            <person name="Xia C."/>
            <person name="Wang M."/>
            <person name="Yin C."/>
            <person name="Cornejo O.E."/>
            <person name="Hulbert S.H."/>
            <person name="Chen X."/>
        </authorList>
    </citation>
    <scope>NUCLEOTIDE SEQUENCE [LARGE SCALE GENOMIC DNA]</scope>
    <source>
        <strain evidence="2">93-210</strain>
    </source>
</reference>
<sequence length="210" mass="23111">MNFLDTSTAGALIILNTDVRTQRHIELRSQQIRSKAVLAFEDLHQSISTHLPLLNLESLTKAASFPDTKSKPTVMKLIPLLGSFVLLISVSQVQGQRGFDCNNQAFKGISCITSHKRPQGKSFFNINGGILLFSKAGFEAGCRARNGVPGCCNDAGPRAPSQVTHRVLKLNSPIQQFSMREEYPNKRLQIALHAGVVVAWVLRIALLYQS</sequence>
<name>A0ACC0DPY9_9BASI</name>
<keyword evidence="2" id="KW-1185">Reference proteome</keyword>